<protein>
    <submittedName>
        <fullName evidence="1">Uncharacterized protein</fullName>
    </submittedName>
</protein>
<evidence type="ECO:0000313" key="2">
    <source>
        <dbReference type="Proteomes" id="UP000265703"/>
    </source>
</evidence>
<organism evidence="1 2">
    <name type="scientific">Glomus cerebriforme</name>
    <dbReference type="NCBI Taxonomy" id="658196"/>
    <lineage>
        <taxon>Eukaryota</taxon>
        <taxon>Fungi</taxon>
        <taxon>Fungi incertae sedis</taxon>
        <taxon>Mucoromycota</taxon>
        <taxon>Glomeromycotina</taxon>
        <taxon>Glomeromycetes</taxon>
        <taxon>Glomerales</taxon>
        <taxon>Glomeraceae</taxon>
        <taxon>Glomus</taxon>
    </lineage>
</organism>
<keyword evidence="2" id="KW-1185">Reference proteome</keyword>
<reference evidence="1 2" key="1">
    <citation type="submission" date="2018-06" db="EMBL/GenBank/DDBJ databases">
        <title>Comparative genomics reveals the genomic features of Rhizophagus irregularis, R. cerebriforme, R. diaphanum and Gigaspora rosea, and their symbiotic lifestyle signature.</title>
        <authorList>
            <person name="Morin E."/>
            <person name="San Clemente H."/>
            <person name="Chen E.C.H."/>
            <person name="De La Providencia I."/>
            <person name="Hainaut M."/>
            <person name="Kuo A."/>
            <person name="Kohler A."/>
            <person name="Murat C."/>
            <person name="Tang N."/>
            <person name="Roy S."/>
            <person name="Loubradou J."/>
            <person name="Henrissat B."/>
            <person name="Grigoriev I.V."/>
            <person name="Corradi N."/>
            <person name="Roux C."/>
            <person name="Martin F.M."/>
        </authorList>
    </citation>
    <scope>NUCLEOTIDE SEQUENCE [LARGE SCALE GENOMIC DNA]</scope>
    <source>
        <strain evidence="1 2">DAOM 227022</strain>
    </source>
</reference>
<comment type="caution">
    <text evidence="1">The sequence shown here is derived from an EMBL/GenBank/DDBJ whole genome shotgun (WGS) entry which is preliminary data.</text>
</comment>
<dbReference type="AlphaFoldDB" id="A0A397T994"/>
<dbReference type="Proteomes" id="UP000265703">
    <property type="component" value="Unassembled WGS sequence"/>
</dbReference>
<dbReference type="OrthoDB" id="2308198at2759"/>
<proteinExistence type="predicted"/>
<name>A0A397T994_9GLOM</name>
<accession>A0A397T994</accession>
<dbReference type="EMBL" id="QKYT01000115">
    <property type="protein sequence ID" value="RIA92877.1"/>
    <property type="molecule type" value="Genomic_DNA"/>
</dbReference>
<dbReference type="STRING" id="658196.A0A397T994"/>
<evidence type="ECO:0000313" key="1">
    <source>
        <dbReference type="EMBL" id="RIA92877.1"/>
    </source>
</evidence>
<gene>
    <name evidence="1" type="ORF">C1645_763800</name>
</gene>
<sequence length="201" mass="23125">MGTHSITIIRERSPKREKQSILGGPAESQYFYKYYACIYQHYDGYVEGGVGEWLANFLCDLIRNFVATSPNNLCPETGILGAKLIHAFSTSDFTNPHLIPIASLEELFQSNYEYAYIITVDVNYSGFLVNNQSITLSVYDGDFILTARPEKFLAKYKYYKTQMEEMKNSFTEINYGDDEVEKEGYLSEDQLLIEFLRKIPC</sequence>